<proteinExistence type="predicted"/>
<sequence>MAAHCSSYAGDKKLIAFSYLKGNAQ</sequence>
<reference evidence="1" key="1">
    <citation type="submission" date="2014-11" db="EMBL/GenBank/DDBJ databases">
        <authorList>
            <person name="Amaro Gonzalez C."/>
        </authorList>
    </citation>
    <scope>NUCLEOTIDE SEQUENCE</scope>
</reference>
<reference evidence="1" key="2">
    <citation type="journal article" date="2015" name="Fish Shellfish Immunol.">
        <title>Early steps in the European eel (Anguilla anguilla)-Vibrio vulnificus interaction in the gills: Role of the RtxA13 toxin.</title>
        <authorList>
            <person name="Callol A."/>
            <person name="Pajuelo D."/>
            <person name="Ebbesson L."/>
            <person name="Teles M."/>
            <person name="MacKenzie S."/>
            <person name="Amaro C."/>
        </authorList>
    </citation>
    <scope>NUCLEOTIDE SEQUENCE</scope>
</reference>
<dbReference type="AlphaFoldDB" id="A0A0E9RM77"/>
<accession>A0A0E9RM77</accession>
<name>A0A0E9RM77_ANGAN</name>
<protein>
    <submittedName>
        <fullName evidence="1">Uncharacterized protein</fullName>
    </submittedName>
</protein>
<dbReference type="EMBL" id="GBXM01079017">
    <property type="protein sequence ID" value="JAH29560.1"/>
    <property type="molecule type" value="Transcribed_RNA"/>
</dbReference>
<organism evidence="1">
    <name type="scientific">Anguilla anguilla</name>
    <name type="common">European freshwater eel</name>
    <name type="synonym">Muraena anguilla</name>
    <dbReference type="NCBI Taxonomy" id="7936"/>
    <lineage>
        <taxon>Eukaryota</taxon>
        <taxon>Metazoa</taxon>
        <taxon>Chordata</taxon>
        <taxon>Craniata</taxon>
        <taxon>Vertebrata</taxon>
        <taxon>Euteleostomi</taxon>
        <taxon>Actinopterygii</taxon>
        <taxon>Neopterygii</taxon>
        <taxon>Teleostei</taxon>
        <taxon>Anguilliformes</taxon>
        <taxon>Anguillidae</taxon>
        <taxon>Anguilla</taxon>
    </lineage>
</organism>
<evidence type="ECO:0000313" key="1">
    <source>
        <dbReference type="EMBL" id="JAH29560.1"/>
    </source>
</evidence>